<reference evidence="3 4" key="1">
    <citation type="journal article" date="2012" name="J. Bacteriol.">
        <title>Complete Genome Sequence of Providencia stuartii Clinical Isolate MRSN 2154.</title>
        <authorList>
            <person name="Clifford R.J."/>
            <person name="Hang J."/>
            <person name="Riley M.C."/>
            <person name="Onmus-Leone F."/>
            <person name="Kuschner R.A."/>
            <person name="Lesho E.P."/>
            <person name="Waterman P.E."/>
        </authorList>
    </citation>
    <scope>NUCLEOTIDE SEQUENCE [LARGE SCALE GENOMIC DNA]</scope>
    <source>
        <strain evidence="3 4">MRSN 2154</strain>
    </source>
</reference>
<dbReference type="InterPro" id="IPR037523">
    <property type="entry name" value="VOC_core"/>
</dbReference>
<dbReference type="Pfam" id="PF00903">
    <property type="entry name" value="Glyoxalase"/>
    <property type="match status" value="1"/>
</dbReference>
<keyword evidence="1" id="KW-0479">Metal-binding</keyword>
<dbReference type="Gene3D" id="3.10.180.10">
    <property type="entry name" value="2,3-Dihydroxybiphenyl 1,2-Dioxygenase, domain 1"/>
    <property type="match status" value="1"/>
</dbReference>
<dbReference type="PROSITE" id="PS51819">
    <property type="entry name" value="VOC"/>
    <property type="match status" value="1"/>
</dbReference>
<dbReference type="InterPro" id="IPR018146">
    <property type="entry name" value="Glyoxalase_1_CS"/>
</dbReference>
<organism evidence="3 4">
    <name type="scientific">Providencia stuartii (strain MRSN 2154)</name>
    <dbReference type="NCBI Taxonomy" id="1157951"/>
    <lineage>
        <taxon>Bacteria</taxon>
        <taxon>Pseudomonadati</taxon>
        <taxon>Pseudomonadota</taxon>
        <taxon>Gammaproteobacteria</taxon>
        <taxon>Enterobacterales</taxon>
        <taxon>Morganellaceae</taxon>
        <taxon>Providencia</taxon>
    </lineage>
</organism>
<name>A0A140NRR7_PROSM</name>
<reference evidence="4" key="2">
    <citation type="submission" date="2012-04" db="EMBL/GenBank/DDBJ databases">
        <title>Complete genome sequence of Providencia stuartii clinical isolate MRSN 2154.</title>
        <authorList>
            <person name="Clifford R.J."/>
            <person name="Hang J."/>
            <person name="Riley M.C."/>
            <person name="Onmus-Leone F."/>
            <person name="Kuschner R.A."/>
            <person name="Lesho E.P."/>
            <person name="Waterman P.E."/>
        </authorList>
    </citation>
    <scope>NUCLEOTIDE SEQUENCE [LARGE SCALE GENOMIC DNA]</scope>
    <source>
        <strain evidence="4">MRSN 2154</strain>
    </source>
</reference>
<dbReference type="HOGENOM" id="CLU_052361_1_0_6"/>
<dbReference type="GeneID" id="93519671"/>
<evidence type="ECO:0000259" key="2">
    <source>
        <dbReference type="PROSITE" id="PS51819"/>
    </source>
</evidence>
<gene>
    <name evidence="3" type="ordered locus">S70_19020</name>
</gene>
<dbReference type="GO" id="GO:0004462">
    <property type="term" value="F:lactoylglutathione lyase activity"/>
    <property type="evidence" value="ECO:0007669"/>
    <property type="project" value="InterPro"/>
</dbReference>
<sequence length="308" mass="34689">MSVIGIEKLEFGVDNLAACQQFLQDFGLQTSPNNPSYFTTLSGASVALSSIDDPRLPTPFEPGSTLRRITWGVKDRVTLEQVIKQIENCAGFQLTSDGAQCLDPNGMTVAFTISQQQDVTVDISPINQWGDIRRIDAPSPVYDKATPINIGHVVFFVDDLQATEAFYCQKLGFQVSDRYIDRAVFLRTQINGCHHNLFLLKLPHRGRGLNHVAFTVRDIHEVIGGGLAMNRQKWSTFIGPGRHPISSAYFWYVNSPTGGAFEYYTNDDYLTEKWQPRELEHSLVSFTEWAVEGGIDHETRRQVKKDKE</sequence>
<dbReference type="CDD" id="cd08343">
    <property type="entry name" value="ED_TypeI_classII_C"/>
    <property type="match status" value="1"/>
</dbReference>
<dbReference type="OrthoDB" id="6909416at2"/>
<dbReference type="SUPFAM" id="SSF54593">
    <property type="entry name" value="Glyoxalase/Bleomycin resistance protein/Dihydroxybiphenyl dioxygenase"/>
    <property type="match status" value="1"/>
</dbReference>
<dbReference type="AlphaFoldDB" id="A0A140NRR7"/>
<dbReference type="InterPro" id="IPR004360">
    <property type="entry name" value="Glyas_Fos-R_dOase_dom"/>
</dbReference>
<proteinExistence type="predicted"/>
<dbReference type="KEGG" id="psi:S70_19020"/>
<dbReference type="PATRIC" id="fig|1157951.4.peg.3821"/>
<accession>A0A140NRR7</accession>
<dbReference type="Proteomes" id="UP000005012">
    <property type="component" value="Chromosome"/>
</dbReference>
<dbReference type="EMBL" id="CP003488">
    <property type="protein sequence ID" value="AFH95601.1"/>
    <property type="molecule type" value="Genomic_DNA"/>
</dbReference>
<protein>
    <submittedName>
        <fullName evidence="3">Glyoxalase/bleomycin resistance protein/dioxygenase</fullName>
    </submittedName>
</protein>
<dbReference type="GO" id="GO:0046872">
    <property type="term" value="F:metal ion binding"/>
    <property type="evidence" value="ECO:0007669"/>
    <property type="project" value="UniProtKB-KW"/>
</dbReference>
<dbReference type="InterPro" id="IPR029068">
    <property type="entry name" value="Glyas_Bleomycin-R_OHBP_Dase"/>
</dbReference>
<evidence type="ECO:0000313" key="3">
    <source>
        <dbReference type="EMBL" id="AFH95601.1"/>
    </source>
</evidence>
<dbReference type="PROSITE" id="PS00934">
    <property type="entry name" value="GLYOXALASE_I_1"/>
    <property type="match status" value="1"/>
</dbReference>
<dbReference type="RefSeq" id="WP_014658167.1">
    <property type="nucleotide sequence ID" value="NC_017731.1"/>
</dbReference>
<evidence type="ECO:0000313" key="4">
    <source>
        <dbReference type="Proteomes" id="UP000005012"/>
    </source>
</evidence>
<evidence type="ECO:0000256" key="1">
    <source>
        <dbReference type="ARBA" id="ARBA00022723"/>
    </source>
</evidence>
<feature type="domain" description="VOC" evidence="2">
    <location>
        <begin position="149"/>
        <end position="266"/>
    </location>
</feature>